<gene>
    <name evidence="2" type="ORF">CKO31_15555</name>
</gene>
<proteinExistence type="predicted"/>
<evidence type="ECO:0000259" key="1">
    <source>
        <dbReference type="Pfam" id="PF03372"/>
    </source>
</evidence>
<dbReference type="InterPro" id="IPR036691">
    <property type="entry name" value="Endo/exonu/phosph_ase_sf"/>
</dbReference>
<dbReference type="PANTHER" id="PTHR14859">
    <property type="entry name" value="CALCOFLUOR WHITE HYPERSENSITIVE PROTEIN PRECURSOR"/>
    <property type="match status" value="1"/>
</dbReference>
<dbReference type="PANTHER" id="PTHR14859:SF1">
    <property type="entry name" value="PGAP2-INTERACTING PROTEIN"/>
    <property type="match status" value="1"/>
</dbReference>
<sequence length="250" mass="29038">MSRQFSILTYNIHKGFSMGGRQFVLHRMRDALAHTRADLVFLQEALGEHESHARRLHEWPDYPQFEFLADTVWPHHAYGQNAIYDQGHHGNAILSRWPFRQWENIGVSPYPFAASRSLLHGVIEMPGADQRLHVVCVHFGFFGAERRPQIRRLSARIEAHVPHHEPLIVAGDFNDWSGRAERDFNAELELSEVFRSLHGRHARTWPAMAPVLPMDRIYCRGVAPLRAERLGLAPWRRLSDHTPLQAWFRL</sequence>
<dbReference type="Gene3D" id="3.60.10.10">
    <property type="entry name" value="Endonuclease/exonuclease/phosphatase"/>
    <property type="match status" value="1"/>
</dbReference>
<name>A0ABS1CLB6_9GAMM</name>
<dbReference type="Pfam" id="PF03372">
    <property type="entry name" value="Exo_endo_phos"/>
    <property type="match status" value="1"/>
</dbReference>
<reference evidence="2 3" key="1">
    <citation type="journal article" date="2020" name="Microorganisms">
        <title>Osmotic Adaptation and Compatible Solute Biosynthesis of Phototrophic Bacteria as Revealed from Genome Analyses.</title>
        <authorList>
            <person name="Imhoff J.F."/>
            <person name="Rahn T."/>
            <person name="Kunzel S."/>
            <person name="Keller A."/>
            <person name="Neulinger S.C."/>
        </authorList>
    </citation>
    <scope>NUCLEOTIDE SEQUENCE [LARGE SCALE GENOMIC DNA]</scope>
    <source>
        <strain evidence="2 3">DSM 6210</strain>
    </source>
</reference>
<dbReference type="SUPFAM" id="SSF56219">
    <property type="entry name" value="DNase I-like"/>
    <property type="match status" value="1"/>
</dbReference>
<dbReference type="InterPro" id="IPR051916">
    <property type="entry name" value="GPI-anchor_lipid_remodeler"/>
</dbReference>
<dbReference type="Proteomes" id="UP000748752">
    <property type="component" value="Unassembled WGS sequence"/>
</dbReference>
<accession>A0ABS1CLB6</accession>
<organism evidence="2 3">
    <name type="scientific">Thiohalocapsa halophila</name>
    <dbReference type="NCBI Taxonomy" id="69359"/>
    <lineage>
        <taxon>Bacteria</taxon>
        <taxon>Pseudomonadati</taxon>
        <taxon>Pseudomonadota</taxon>
        <taxon>Gammaproteobacteria</taxon>
        <taxon>Chromatiales</taxon>
        <taxon>Chromatiaceae</taxon>
        <taxon>Thiohalocapsa</taxon>
    </lineage>
</organism>
<protein>
    <recommendedName>
        <fullName evidence="1">Endonuclease/exonuclease/phosphatase domain-containing protein</fullName>
    </recommendedName>
</protein>
<comment type="caution">
    <text evidence="2">The sequence shown here is derived from an EMBL/GenBank/DDBJ whole genome shotgun (WGS) entry which is preliminary data.</text>
</comment>
<dbReference type="EMBL" id="NRRV01000040">
    <property type="protein sequence ID" value="MBK1632126.1"/>
    <property type="molecule type" value="Genomic_DNA"/>
</dbReference>
<evidence type="ECO:0000313" key="2">
    <source>
        <dbReference type="EMBL" id="MBK1632126.1"/>
    </source>
</evidence>
<dbReference type="RefSeq" id="WP_200239391.1">
    <property type="nucleotide sequence ID" value="NZ_NRRV01000040.1"/>
</dbReference>
<feature type="domain" description="Endonuclease/exonuclease/phosphatase" evidence="1">
    <location>
        <begin position="8"/>
        <end position="241"/>
    </location>
</feature>
<dbReference type="InterPro" id="IPR005135">
    <property type="entry name" value="Endo/exonuclease/phosphatase"/>
</dbReference>
<evidence type="ECO:0000313" key="3">
    <source>
        <dbReference type="Proteomes" id="UP000748752"/>
    </source>
</evidence>
<keyword evidence="3" id="KW-1185">Reference proteome</keyword>